<dbReference type="Proteomes" id="UP000321104">
    <property type="component" value="Unassembled WGS sequence"/>
</dbReference>
<gene>
    <name evidence="1" type="ORF">Abin_095_016</name>
    <name evidence="2" type="ORF">AIN02nite_23670</name>
</gene>
<reference evidence="2 4" key="2">
    <citation type="submission" date="2019-07" db="EMBL/GenBank/DDBJ databases">
        <title>Whole genome shotgun sequence of Acetobacter indonesiensis NBRC 16471.</title>
        <authorList>
            <person name="Hosoyama A."/>
            <person name="Uohara A."/>
            <person name="Ohji S."/>
            <person name="Ichikawa N."/>
        </authorList>
    </citation>
    <scope>NUCLEOTIDE SEQUENCE [LARGE SCALE GENOMIC DNA]</scope>
    <source>
        <strain evidence="2 4">NBRC 16471</strain>
    </source>
</reference>
<protein>
    <submittedName>
        <fullName evidence="2">Uncharacterized protein</fullName>
    </submittedName>
</protein>
<proteinExistence type="predicted"/>
<comment type="caution">
    <text evidence="2">The sequence shown here is derived from an EMBL/GenBank/DDBJ whole genome shotgun (WGS) entry which is preliminary data.</text>
</comment>
<evidence type="ECO:0000313" key="1">
    <source>
        <dbReference type="EMBL" id="GAN64643.1"/>
    </source>
</evidence>
<dbReference type="AlphaFoldDB" id="A0A6N3T573"/>
<dbReference type="EMBL" id="BJXQ01000016">
    <property type="protein sequence ID" value="GEN04342.1"/>
    <property type="molecule type" value="Genomic_DNA"/>
</dbReference>
<reference evidence="1 3" key="1">
    <citation type="submission" date="2012-11" db="EMBL/GenBank/DDBJ databases">
        <title>Whole genome sequence of Acetobacter indonesiensis 5H-1.</title>
        <authorList>
            <person name="Azuma Y."/>
            <person name="Higashiura N."/>
            <person name="Hirakawa H."/>
            <person name="Matsushita K."/>
        </authorList>
    </citation>
    <scope>NUCLEOTIDE SEQUENCE [LARGE SCALE GENOMIC DNA]</scope>
    <source>
        <strain evidence="1 3">5H-1</strain>
    </source>
</reference>
<dbReference type="EMBL" id="BAMW01000092">
    <property type="protein sequence ID" value="GAN64643.1"/>
    <property type="molecule type" value="Genomic_DNA"/>
</dbReference>
<evidence type="ECO:0000313" key="2">
    <source>
        <dbReference type="EMBL" id="GEN04342.1"/>
    </source>
</evidence>
<keyword evidence="3" id="KW-1185">Reference proteome</keyword>
<organism evidence="2 4">
    <name type="scientific">Acetobacter indonesiensis</name>
    <dbReference type="NCBI Taxonomy" id="104101"/>
    <lineage>
        <taxon>Bacteria</taxon>
        <taxon>Pseudomonadati</taxon>
        <taxon>Pseudomonadota</taxon>
        <taxon>Alphaproteobacteria</taxon>
        <taxon>Acetobacterales</taxon>
        <taxon>Acetobacteraceae</taxon>
        <taxon>Acetobacter</taxon>
    </lineage>
</organism>
<accession>A0A6N3T573</accession>
<evidence type="ECO:0000313" key="4">
    <source>
        <dbReference type="Proteomes" id="UP000321104"/>
    </source>
</evidence>
<sequence length="118" mass="12924">MPERIGTATIRGLSWLWLRQAEKAPGLIGDITKIQQPEAFTDDVKQIAMLPRRTIRPFTRATTPAQTTMQADIERPSRRVVDVADQPVIAVPSPGREVMATDHFGVLGQPAGQIASIP</sequence>
<name>A0A6N3T573_9PROT</name>
<dbReference type="Proteomes" id="UP000032673">
    <property type="component" value="Unassembled WGS sequence"/>
</dbReference>
<evidence type="ECO:0000313" key="3">
    <source>
        <dbReference type="Proteomes" id="UP000032673"/>
    </source>
</evidence>